<keyword evidence="2 5" id="KW-0863">Zinc-finger</keyword>
<dbReference type="SUPFAM" id="SSF57716">
    <property type="entry name" value="Glucocorticoid receptor-like (DNA-binding domain)"/>
    <property type="match status" value="1"/>
</dbReference>
<evidence type="ECO:0000313" key="8">
    <source>
        <dbReference type="Proteomes" id="UP000499080"/>
    </source>
</evidence>
<comment type="caution">
    <text evidence="7">The sequence shown here is derived from an EMBL/GenBank/DDBJ whole genome shotgun (WGS) entry which is preliminary data.</text>
</comment>
<dbReference type="OrthoDB" id="6432112at2759"/>
<keyword evidence="4 5" id="KW-0238">DNA-binding</keyword>
<reference evidence="7 8" key="1">
    <citation type="journal article" date="2019" name="Sci. Rep.">
        <title>Orb-weaving spider Araneus ventricosus genome elucidates the spidroin gene catalogue.</title>
        <authorList>
            <person name="Kono N."/>
            <person name="Nakamura H."/>
            <person name="Ohtoshi R."/>
            <person name="Moran D.A.P."/>
            <person name="Shinohara A."/>
            <person name="Yoshida Y."/>
            <person name="Fujiwara M."/>
            <person name="Mori M."/>
            <person name="Tomita M."/>
            <person name="Arakawa K."/>
        </authorList>
    </citation>
    <scope>NUCLEOTIDE SEQUENCE [LARGE SCALE GENOMIC DNA]</scope>
</reference>
<evidence type="ECO:0000256" key="3">
    <source>
        <dbReference type="ARBA" id="ARBA00022833"/>
    </source>
</evidence>
<proteinExistence type="predicted"/>
<dbReference type="EMBL" id="BGPR01101106">
    <property type="protein sequence ID" value="GBM58578.1"/>
    <property type="molecule type" value="Genomic_DNA"/>
</dbReference>
<dbReference type="InterPro" id="IPR026521">
    <property type="entry name" value="THAP2"/>
</dbReference>
<gene>
    <name evidence="7" type="ORF">AVEN_30624_1</name>
</gene>
<evidence type="ECO:0000256" key="4">
    <source>
        <dbReference type="ARBA" id="ARBA00023125"/>
    </source>
</evidence>
<dbReference type="Proteomes" id="UP000499080">
    <property type="component" value="Unassembled WGS sequence"/>
</dbReference>
<sequence length="68" mass="7829">MVAYCCAYNCNEKGTKGSSYSFHSFPRDGKRRREWEKSLHRENFKATNSTKNISNRIALTKKNLEAPG</sequence>
<keyword evidence="1" id="KW-0479">Metal-binding</keyword>
<dbReference type="PANTHER" id="PTHR47696:SF1">
    <property type="entry name" value="THAP DOMAIN-CONTAINING PROTEIN 2"/>
    <property type="match status" value="1"/>
</dbReference>
<name>A0A4Y2H1H4_ARAVE</name>
<feature type="domain" description="THAP-type" evidence="6">
    <location>
        <begin position="1"/>
        <end position="68"/>
    </location>
</feature>
<dbReference type="AlphaFoldDB" id="A0A4Y2H1H4"/>
<dbReference type="GO" id="GO:0008270">
    <property type="term" value="F:zinc ion binding"/>
    <property type="evidence" value="ECO:0007669"/>
    <property type="project" value="UniProtKB-KW"/>
</dbReference>
<dbReference type="GO" id="GO:0003677">
    <property type="term" value="F:DNA binding"/>
    <property type="evidence" value="ECO:0007669"/>
    <property type="project" value="UniProtKB-UniRule"/>
</dbReference>
<evidence type="ECO:0000313" key="7">
    <source>
        <dbReference type="EMBL" id="GBM58578.1"/>
    </source>
</evidence>
<evidence type="ECO:0000256" key="5">
    <source>
        <dbReference type="PROSITE-ProRule" id="PRU00309"/>
    </source>
</evidence>
<evidence type="ECO:0000259" key="6">
    <source>
        <dbReference type="PROSITE" id="PS50950"/>
    </source>
</evidence>
<keyword evidence="8" id="KW-1185">Reference proteome</keyword>
<dbReference type="PROSITE" id="PS50950">
    <property type="entry name" value="ZF_THAP"/>
    <property type="match status" value="1"/>
</dbReference>
<dbReference type="PANTHER" id="PTHR47696">
    <property type="entry name" value="THAP DOMAIN-CONTAINING PROTEIN 2"/>
    <property type="match status" value="1"/>
</dbReference>
<dbReference type="InterPro" id="IPR006612">
    <property type="entry name" value="THAP_Znf"/>
</dbReference>
<evidence type="ECO:0000256" key="1">
    <source>
        <dbReference type="ARBA" id="ARBA00022723"/>
    </source>
</evidence>
<keyword evidence="3" id="KW-0862">Zinc</keyword>
<organism evidence="7 8">
    <name type="scientific">Araneus ventricosus</name>
    <name type="common">Orbweaver spider</name>
    <name type="synonym">Epeira ventricosa</name>
    <dbReference type="NCBI Taxonomy" id="182803"/>
    <lineage>
        <taxon>Eukaryota</taxon>
        <taxon>Metazoa</taxon>
        <taxon>Ecdysozoa</taxon>
        <taxon>Arthropoda</taxon>
        <taxon>Chelicerata</taxon>
        <taxon>Arachnida</taxon>
        <taxon>Araneae</taxon>
        <taxon>Araneomorphae</taxon>
        <taxon>Entelegynae</taxon>
        <taxon>Araneoidea</taxon>
        <taxon>Araneidae</taxon>
        <taxon>Araneus</taxon>
    </lineage>
</organism>
<protein>
    <recommendedName>
        <fullName evidence="6">THAP-type domain-containing protein</fullName>
    </recommendedName>
</protein>
<evidence type="ECO:0000256" key="2">
    <source>
        <dbReference type="ARBA" id="ARBA00022771"/>
    </source>
</evidence>
<dbReference type="Pfam" id="PF05485">
    <property type="entry name" value="THAP"/>
    <property type="match status" value="1"/>
</dbReference>
<accession>A0A4Y2H1H4</accession>